<evidence type="ECO:0000313" key="6">
    <source>
        <dbReference type="Proteomes" id="UP000676967"/>
    </source>
</evidence>
<evidence type="ECO:0000256" key="2">
    <source>
        <dbReference type="ARBA" id="ARBA00023125"/>
    </source>
</evidence>
<dbReference type="InterPro" id="IPR018060">
    <property type="entry name" value="HTH_AraC"/>
</dbReference>
<dbReference type="PANTHER" id="PTHR46796:SF12">
    <property type="entry name" value="HTH-TYPE DNA-BINDING TRANSCRIPTIONAL ACTIVATOR EUTR"/>
    <property type="match status" value="1"/>
</dbReference>
<gene>
    <name evidence="5" type="ORF">Aiant_91240</name>
</gene>
<name>A0ABM7M9X0_9ACTN</name>
<reference evidence="5 6" key="1">
    <citation type="submission" date="2020-08" db="EMBL/GenBank/DDBJ databases">
        <title>Whole genome shotgun sequence of Actinoplanes ianthinogenes NBRC 13996.</title>
        <authorList>
            <person name="Komaki H."/>
            <person name="Tamura T."/>
        </authorList>
    </citation>
    <scope>NUCLEOTIDE SEQUENCE [LARGE SCALE GENOMIC DNA]</scope>
    <source>
        <strain evidence="5 6">NBRC 13996</strain>
    </source>
</reference>
<organism evidence="5 6">
    <name type="scientific">Actinoplanes ianthinogenes</name>
    <dbReference type="NCBI Taxonomy" id="122358"/>
    <lineage>
        <taxon>Bacteria</taxon>
        <taxon>Bacillati</taxon>
        <taxon>Actinomycetota</taxon>
        <taxon>Actinomycetes</taxon>
        <taxon>Micromonosporales</taxon>
        <taxon>Micromonosporaceae</taxon>
        <taxon>Actinoplanes</taxon>
    </lineage>
</organism>
<dbReference type="InterPro" id="IPR050204">
    <property type="entry name" value="AraC_XylS_family_regulators"/>
</dbReference>
<keyword evidence="6" id="KW-1185">Reference proteome</keyword>
<evidence type="ECO:0000313" key="5">
    <source>
        <dbReference type="EMBL" id="BCJ48467.1"/>
    </source>
</evidence>
<keyword evidence="2" id="KW-0238">DNA-binding</keyword>
<dbReference type="Proteomes" id="UP000676967">
    <property type="component" value="Chromosome"/>
</dbReference>
<evidence type="ECO:0000256" key="3">
    <source>
        <dbReference type="ARBA" id="ARBA00023163"/>
    </source>
</evidence>
<keyword evidence="1" id="KW-0805">Transcription regulation</keyword>
<dbReference type="Gene3D" id="1.10.10.60">
    <property type="entry name" value="Homeodomain-like"/>
    <property type="match status" value="1"/>
</dbReference>
<dbReference type="EMBL" id="AP023356">
    <property type="protein sequence ID" value="BCJ48467.1"/>
    <property type="molecule type" value="Genomic_DNA"/>
</dbReference>
<dbReference type="InterPro" id="IPR009057">
    <property type="entry name" value="Homeodomain-like_sf"/>
</dbReference>
<sequence length="322" mass="34844">MPGRVAVERAEMRSHDLGEVHELLCRRYVDHRPRILGRPDEFLFSSASAWAGGLTVDHLFYGATMAITADPFDTVVVVSMLDGRLDVTAGDAHHRIGRGGTLMYLPGVPLDVRMDRMRYQVLQFPLTAAVQAASRSGIHPSDVRFDGMAPISPAANRHWLATMAYVSRLFAGPEPAAEHPLVLAAALEAASAATVATFPNTTMTMDYAGGPGRIGPASLRRAVAYIDAHAGQPITLEQIAAAAGVSVRGLQAVFRRHRDTTPMAYLRRVRMEGAHRDLVAGDPARGDTVAGIARRWGFAAPGRFAVEYRALFGRAPRRTLSD</sequence>
<dbReference type="SMART" id="SM00342">
    <property type="entry name" value="HTH_ARAC"/>
    <property type="match status" value="1"/>
</dbReference>
<keyword evidence="3" id="KW-0804">Transcription</keyword>
<dbReference type="RefSeq" id="WP_189335386.1">
    <property type="nucleotide sequence ID" value="NZ_AP023356.1"/>
</dbReference>
<evidence type="ECO:0000259" key="4">
    <source>
        <dbReference type="PROSITE" id="PS01124"/>
    </source>
</evidence>
<dbReference type="Pfam" id="PF12833">
    <property type="entry name" value="HTH_18"/>
    <property type="match status" value="1"/>
</dbReference>
<proteinExistence type="predicted"/>
<dbReference type="Pfam" id="PF14525">
    <property type="entry name" value="AraC_binding_2"/>
    <property type="match status" value="1"/>
</dbReference>
<accession>A0ABM7M9X0</accession>
<evidence type="ECO:0000256" key="1">
    <source>
        <dbReference type="ARBA" id="ARBA00023015"/>
    </source>
</evidence>
<dbReference type="PROSITE" id="PS01124">
    <property type="entry name" value="HTH_ARAC_FAMILY_2"/>
    <property type="match status" value="1"/>
</dbReference>
<protein>
    <recommendedName>
        <fullName evidence="4">HTH araC/xylS-type domain-containing protein</fullName>
    </recommendedName>
</protein>
<feature type="domain" description="HTH araC/xylS-type" evidence="4">
    <location>
        <begin position="220"/>
        <end position="322"/>
    </location>
</feature>
<dbReference type="InterPro" id="IPR035418">
    <property type="entry name" value="AraC-bd_2"/>
</dbReference>
<dbReference type="PANTHER" id="PTHR46796">
    <property type="entry name" value="HTH-TYPE TRANSCRIPTIONAL ACTIVATOR RHAS-RELATED"/>
    <property type="match status" value="1"/>
</dbReference>
<dbReference type="SUPFAM" id="SSF46689">
    <property type="entry name" value="Homeodomain-like"/>
    <property type="match status" value="1"/>
</dbReference>